<keyword evidence="6" id="KW-0808">Transferase</keyword>
<feature type="region of interest" description="Disordered" evidence="2">
    <location>
        <begin position="683"/>
        <end position="704"/>
    </location>
</feature>
<dbReference type="GO" id="GO:0003887">
    <property type="term" value="F:DNA-directed DNA polymerase activity"/>
    <property type="evidence" value="ECO:0007669"/>
    <property type="project" value="UniProtKB-EC"/>
</dbReference>
<keyword evidence="1" id="KW-0064">Aspartyl protease</keyword>
<gene>
    <name evidence="6" type="ORF">D0Y65_048791</name>
</gene>
<evidence type="ECO:0000256" key="2">
    <source>
        <dbReference type="SAM" id="MobiDB-lite"/>
    </source>
</evidence>
<dbReference type="SUPFAM" id="SSF56672">
    <property type="entry name" value="DNA/RNA polymerases"/>
    <property type="match status" value="1"/>
</dbReference>
<evidence type="ECO:0000259" key="3">
    <source>
        <dbReference type="Pfam" id="PF07727"/>
    </source>
</evidence>
<dbReference type="CDD" id="cd09272">
    <property type="entry name" value="RNase_HI_RT_Ty1"/>
    <property type="match status" value="1"/>
</dbReference>
<evidence type="ECO:0000256" key="1">
    <source>
        <dbReference type="ARBA" id="ARBA00022750"/>
    </source>
</evidence>
<accession>A0A445FU80</accession>
<keyword evidence="1" id="KW-0645">Protease</keyword>
<evidence type="ECO:0000259" key="5">
    <source>
        <dbReference type="Pfam" id="PF25597"/>
    </source>
</evidence>
<dbReference type="InterPro" id="IPR043502">
    <property type="entry name" value="DNA/RNA_pol_sf"/>
</dbReference>
<dbReference type="InterPro" id="IPR054722">
    <property type="entry name" value="PolX-like_BBD"/>
</dbReference>
<dbReference type="Pfam" id="PF07727">
    <property type="entry name" value="RVT_2"/>
    <property type="match status" value="1"/>
</dbReference>
<feature type="domain" description="Retrovirus-related Pol polyprotein from transposon TNT 1-94-like beta-barrel" evidence="4">
    <location>
        <begin position="177"/>
        <end position="257"/>
    </location>
</feature>
<protein>
    <submittedName>
        <fullName evidence="6">Retrovirus-related Pol polyprotein from transposon TNT 1-94</fullName>
        <ecNumber evidence="6">2.7.7.7</ecNumber>
    </submittedName>
</protein>
<keyword evidence="1" id="KW-0378">Hydrolase</keyword>
<proteinExistence type="predicted"/>
<name>A0A445FU80_GLYSO</name>
<dbReference type="Proteomes" id="UP000289340">
    <property type="component" value="Chromosome 18"/>
</dbReference>
<dbReference type="AlphaFoldDB" id="A0A445FU80"/>
<dbReference type="InterPro" id="IPR057670">
    <property type="entry name" value="SH3_retrovirus"/>
</dbReference>
<dbReference type="InterPro" id="IPR013103">
    <property type="entry name" value="RVT_2"/>
</dbReference>
<reference evidence="6 7" key="1">
    <citation type="submission" date="2018-09" db="EMBL/GenBank/DDBJ databases">
        <title>A high-quality reference genome of wild soybean provides a powerful tool to mine soybean genomes.</title>
        <authorList>
            <person name="Xie M."/>
            <person name="Chung C.Y.L."/>
            <person name="Li M.-W."/>
            <person name="Wong F.-L."/>
            <person name="Chan T.-F."/>
            <person name="Lam H.-M."/>
        </authorList>
    </citation>
    <scope>NUCLEOTIDE SEQUENCE [LARGE SCALE GENOMIC DNA]</scope>
    <source>
        <strain evidence="7">cv. W05</strain>
        <tissue evidence="6">Hypocotyl of etiolated seedlings</tissue>
    </source>
</reference>
<dbReference type="EC" id="2.7.7.7" evidence="6"/>
<dbReference type="GO" id="GO:0004190">
    <property type="term" value="F:aspartic-type endopeptidase activity"/>
    <property type="evidence" value="ECO:0007669"/>
    <property type="project" value="UniProtKB-KW"/>
</dbReference>
<dbReference type="PANTHER" id="PTHR47592">
    <property type="entry name" value="PBF68 PROTEIN"/>
    <property type="match status" value="1"/>
</dbReference>
<evidence type="ECO:0000259" key="4">
    <source>
        <dbReference type="Pfam" id="PF22936"/>
    </source>
</evidence>
<dbReference type="Pfam" id="PF25597">
    <property type="entry name" value="SH3_retrovirus"/>
    <property type="match status" value="1"/>
</dbReference>
<dbReference type="Pfam" id="PF14223">
    <property type="entry name" value="Retrotran_gag_2"/>
    <property type="match status" value="1"/>
</dbReference>
<feature type="domain" description="Reverse transcriptase Ty1/copia-type" evidence="3">
    <location>
        <begin position="449"/>
        <end position="573"/>
    </location>
</feature>
<feature type="domain" description="Retroviral polymerase SH3-like" evidence="5">
    <location>
        <begin position="307"/>
        <end position="367"/>
    </location>
</feature>
<keyword evidence="6" id="KW-0548">Nucleotidyltransferase</keyword>
<dbReference type="PANTHER" id="PTHR47592:SF27">
    <property type="entry name" value="OS08G0421700 PROTEIN"/>
    <property type="match status" value="1"/>
</dbReference>
<feature type="compositionally biased region" description="Polar residues" evidence="2">
    <location>
        <begin position="13"/>
        <end position="23"/>
    </location>
</feature>
<dbReference type="Pfam" id="PF22936">
    <property type="entry name" value="Pol_BBD"/>
    <property type="match status" value="1"/>
</dbReference>
<feature type="region of interest" description="Disordered" evidence="2">
    <location>
        <begin position="1"/>
        <end position="26"/>
    </location>
</feature>
<comment type="caution">
    <text evidence="6">The sequence shown here is derived from an EMBL/GenBank/DDBJ whole genome shotgun (WGS) entry which is preliminary data.</text>
</comment>
<sequence>MAESRLERRSKYRSGNSKSQTSEFVRDKESTFSSSIISSGLGSGRISVIPYPPPLTFSVIGENPNPTPNPVNTVFIRQSRGRFDLVPTRLDSTAMPTQTHDTVLPYKFAKLVWLALEKKYDTEEAGTKKYDVSRYLKYQMNDDKSVESQSHEIQKIAQESYIAVITEINMIGGSNGWWVDTRASCHICYDRVMFKTYTNVENKKVLLGDSHTTTVAGTGDLELKFTSGKTLILKDVMHTLEMRKNLVSGFLLNKAGFTQTIGADLFTLTKNEVFVGKGIPKSKSKTSPYEILKKRQPNLSYLRTWGCLVYVRIPDPKRVKLASRAYECVFIGYAINSKAYRFYDLNAKVIIKSNDADFYENKFPFKLRNSGGTSSNHLPAISSENLAQPKPDIEPQRGKRARIAKDYGPDYMAYTLEEDPSSLQEALSSLDADFWQEAINDEMDSLESNKTWHLVHLPPGCKPIGCKWILKKKLKLDGTLDKCKARLVAKGFRQRENVDFFDTFSPVTRITSIRVLISLAAIHNLVVHQMDVKTAFLNGELEEEIYMEQPEGFVIHGQEDKVCKLDKSLYAIATVSEEASWLRSLLAEILLWERPIPAVLINCDSTVAIAKIENCYYNGKKRQIRRKHNTIRELLSTGAVRVDHVRTDDNLADPLTKGHTCQSDIRTKRYADCKFDKQDARGTRTKLEGQTADSSPILGSGRVR</sequence>
<dbReference type="EMBL" id="QZWG01000018">
    <property type="protein sequence ID" value="RZB52467.1"/>
    <property type="molecule type" value="Genomic_DNA"/>
</dbReference>
<evidence type="ECO:0000313" key="6">
    <source>
        <dbReference type="EMBL" id="RZB52467.1"/>
    </source>
</evidence>
<organism evidence="6 7">
    <name type="scientific">Glycine soja</name>
    <name type="common">Wild soybean</name>
    <dbReference type="NCBI Taxonomy" id="3848"/>
    <lineage>
        <taxon>Eukaryota</taxon>
        <taxon>Viridiplantae</taxon>
        <taxon>Streptophyta</taxon>
        <taxon>Embryophyta</taxon>
        <taxon>Tracheophyta</taxon>
        <taxon>Spermatophyta</taxon>
        <taxon>Magnoliopsida</taxon>
        <taxon>eudicotyledons</taxon>
        <taxon>Gunneridae</taxon>
        <taxon>Pentapetalae</taxon>
        <taxon>rosids</taxon>
        <taxon>fabids</taxon>
        <taxon>Fabales</taxon>
        <taxon>Fabaceae</taxon>
        <taxon>Papilionoideae</taxon>
        <taxon>50 kb inversion clade</taxon>
        <taxon>NPAAA clade</taxon>
        <taxon>indigoferoid/millettioid clade</taxon>
        <taxon>Phaseoleae</taxon>
        <taxon>Glycine</taxon>
        <taxon>Glycine subgen. Soja</taxon>
    </lineage>
</organism>
<evidence type="ECO:0000313" key="7">
    <source>
        <dbReference type="Proteomes" id="UP000289340"/>
    </source>
</evidence>
<keyword evidence="7" id="KW-1185">Reference proteome</keyword>